<dbReference type="OrthoDB" id="196738at2"/>
<accession>A0A1G9KDM5</accession>
<evidence type="ECO:0000259" key="1">
    <source>
        <dbReference type="SMART" id="SM01235"/>
    </source>
</evidence>
<gene>
    <name evidence="2" type="ORF">SAMN04488090_0978</name>
</gene>
<keyword evidence="3" id="KW-1185">Reference proteome</keyword>
<protein>
    <submittedName>
        <fullName evidence="2">Haem-binding domain-containing protein</fullName>
    </submittedName>
</protein>
<dbReference type="AlphaFoldDB" id="A0A1G9KDM5"/>
<dbReference type="Pfam" id="PF14376">
    <property type="entry name" value="Haem_bd"/>
    <property type="match status" value="1"/>
</dbReference>
<dbReference type="InterPro" id="IPR025992">
    <property type="entry name" value="Haem-bd"/>
</dbReference>
<reference evidence="2 3" key="1">
    <citation type="submission" date="2016-10" db="EMBL/GenBank/DDBJ databases">
        <authorList>
            <person name="de Groot N.N."/>
        </authorList>
    </citation>
    <scope>NUCLEOTIDE SEQUENCE [LARGE SCALE GENOMIC DNA]</scope>
    <source>
        <strain evidence="2 3">DSM 21668</strain>
    </source>
</reference>
<proteinExistence type="predicted"/>
<dbReference type="EMBL" id="FNGS01000002">
    <property type="protein sequence ID" value="SDL47692.1"/>
    <property type="molecule type" value="Genomic_DNA"/>
</dbReference>
<dbReference type="SMART" id="SM01235">
    <property type="entry name" value="Haem_bd"/>
    <property type="match status" value="1"/>
</dbReference>
<dbReference type="Proteomes" id="UP000198901">
    <property type="component" value="Unassembled WGS sequence"/>
</dbReference>
<feature type="domain" description="Haem-binding" evidence="1">
    <location>
        <begin position="10"/>
        <end position="145"/>
    </location>
</feature>
<evidence type="ECO:0000313" key="3">
    <source>
        <dbReference type="Proteomes" id="UP000198901"/>
    </source>
</evidence>
<organism evidence="2 3">
    <name type="scientific">Siphonobacter aquaeclarae</name>
    <dbReference type="NCBI Taxonomy" id="563176"/>
    <lineage>
        <taxon>Bacteria</taxon>
        <taxon>Pseudomonadati</taxon>
        <taxon>Bacteroidota</taxon>
        <taxon>Cytophagia</taxon>
        <taxon>Cytophagales</taxon>
        <taxon>Cytophagaceae</taxon>
        <taxon>Siphonobacter</taxon>
    </lineage>
</organism>
<evidence type="ECO:0000313" key="2">
    <source>
        <dbReference type="EMBL" id="SDL47692.1"/>
    </source>
</evidence>
<dbReference type="RefSeq" id="WP_093198554.1">
    <property type="nucleotide sequence ID" value="NZ_FNGS01000002.1"/>
</dbReference>
<dbReference type="STRING" id="563176.SAMN04488090_0978"/>
<name>A0A1G9KDM5_9BACT</name>
<sequence length="163" mass="18555">MIRKILLALLVVLVILQFFRPEKNIAAAASPNAIGTKYAVPAEVQSILKKSCNDCHSNTTEYPWYANVQPVGLWLNHHIEEGKGELNFDEFTTYSPKKARHKLEEVHEAVTEGWMPLDSYLWIHHDSKLTPEEAKVLGDWAKNLRESIPAPADEKEGEHPHEH</sequence>